<keyword evidence="1" id="KW-0472">Membrane</keyword>
<protein>
    <submittedName>
        <fullName evidence="2">Uncharacterized protein</fullName>
    </submittedName>
</protein>
<dbReference type="Proteomes" id="UP000663918">
    <property type="component" value="Chromosome"/>
</dbReference>
<keyword evidence="3" id="KW-1185">Reference proteome</keyword>
<accession>A0A975GUS5</accession>
<organism evidence="2 3">
    <name type="scientific">Brevundimonas goettingensis</name>
    <dbReference type="NCBI Taxonomy" id="2774190"/>
    <lineage>
        <taxon>Bacteria</taxon>
        <taxon>Pseudomonadati</taxon>
        <taxon>Pseudomonadota</taxon>
        <taxon>Alphaproteobacteria</taxon>
        <taxon>Caulobacterales</taxon>
        <taxon>Caulobacteraceae</taxon>
        <taxon>Brevundimonas</taxon>
    </lineage>
</organism>
<sequence>MSSAPPDGSESYEEVLGREDRSYRRGMLILISLIAPAMALYFDRWSVFLALAMMLGLALVFAVWTGVGMIRSGYVTRGRAFLRGLWEVPAWVAVFWFFVLFQSHFGLWFAQHPLPGRYG</sequence>
<evidence type="ECO:0000313" key="3">
    <source>
        <dbReference type="Proteomes" id="UP000663918"/>
    </source>
</evidence>
<evidence type="ECO:0000256" key="1">
    <source>
        <dbReference type="SAM" id="Phobius"/>
    </source>
</evidence>
<dbReference type="KEGG" id="bgoe:IFJ75_15095"/>
<gene>
    <name evidence="2" type="ORF">IFJ75_15095</name>
</gene>
<reference evidence="2" key="1">
    <citation type="submission" date="2020-09" db="EMBL/GenBank/DDBJ databases">
        <title>Brevundimonas sp. LVF2 isolated from a puddle in Goettingen, Germany.</title>
        <authorList>
            <person name="Friedrich I."/>
            <person name="Klassen A."/>
            <person name="Hannes N."/>
            <person name="Schneider D."/>
            <person name="Hertel R."/>
            <person name="Daniel R."/>
        </authorList>
    </citation>
    <scope>NUCLEOTIDE SEQUENCE</scope>
    <source>
        <strain evidence="2">LVF2</strain>
    </source>
</reference>
<evidence type="ECO:0000313" key="2">
    <source>
        <dbReference type="EMBL" id="QTC90581.1"/>
    </source>
</evidence>
<keyword evidence="1" id="KW-1133">Transmembrane helix</keyword>
<proteinExistence type="predicted"/>
<name>A0A975GUS5_9CAUL</name>
<dbReference type="AlphaFoldDB" id="A0A975GUS5"/>
<feature type="transmembrane region" description="Helical" evidence="1">
    <location>
        <begin position="88"/>
        <end position="110"/>
    </location>
</feature>
<dbReference type="EMBL" id="CP062222">
    <property type="protein sequence ID" value="QTC90581.1"/>
    <property type="molecule type" value="Genomic_DNA"/>
</dbReference>
<feature type="transmembrane region" description="Helical" evidence="1">
    <location>
        <begin position="48"/>
        <end position="67"/>
    </location>
</feature>
<keyword evidence="1" id="KW-0812">Transmembrane</keyword>